<feature type="domain" description="Cyclic nucleotide-binding" evidence="2">
    <location>
        <begin position="197"/>
        <end position="297"/>
    </location>
</feature>
<dbReference type="PROSITE" id="PS00889">
    <property type="entry name" value="CNMP_BINDING_2"/>
    <property type="match status" value="1"/>
</dbReference>
<dbReference type="Gene3D" id="2.60.120.10">
    <property type="entry name" value="Jelly Rolls"/>
    <property type="match status" value="2"/>
</dbReference>
<dbReference type="InterPro" id="IPR000595">
    <property type="entry name" value="cNMP-bd_dom"/>
</dbReference>
<dbReference type="GO" id="GO:0005829">
    <property type="term" value="C:cytosol"/>
    <property type="evidence" value="ECO:0007669"/>
    <property type="project" value="TreeGrafter"/>
</dbReference>
<evidence type="ECO:0000313" key="3">
    <source>
        <dbReference type="EMBL" id="AEJ62120.1"/>
    </source>
</evidence>
<dbReference type="RefSeq" id="WP_014625446.1">
    <property type="nucleotide sequence ID" value="NC_017583.1"/>
</dbReference>
<name>G0GD45_WINT7</name>
<dbReference type="SUPFAM" id="SSF51206">
    <property type="entry name" value="cAMP-binding domain-like"/>
    <property type="match status" value="2"/>
</dbReference>
<keyword evidence="1" id="KW-0802">TPR repeat</keyword>
<dbReference type="HOGENOM" id="CLU_694328_0_0_12"/>
<proteinExistence type="predicted"/>
<protein>
    <submittedName>
        <fullName evidence="3">Transcriptional regulator, Crp/Fnr family</fullName>
    </submittedName>
</protein>
<feature type="domain" description="Cyclic nucleotide-binding" evidence="2">
    <location>
        <begin position="1"/>
        <end position="112"/>
    </location>
</feature>
<evidence type="ECO:0000313" key="4">
    <source>
        <dbReference type="Proteomes" id="UP000007254"/>
    </source>
</evidence>
<dbReference type="AlphaFoldDB" id="G0GD45"/>
<evidence type="ECO:0000259" key="2">
    <source>
        <dbReference type="PROSITE" id="PS50042"/>
    </source>
</evidence>
<dbReference type="STRING" id="869211.Spith_1862"/>
<dbReference type="InterPro" id="IPR050397">
    <property type="entry name" value="Env_Response_Regulators"/>
</dbReference>
<dbReference type="EMBL" id="CP002903">
    <property type="protein sequence ID" value="AEJ62120.1"/>
    <property type="molecule type" value="Genomic_DNA"/>
</dbReference>
<dbReference type="GO" id="GO:0003700">
    <property type="term" value="F:DNA-binding transcription factor activity"/>
    <property type="evidence" value="ECO:0007669"/>
    <property type="project" value="TreeGrafter"/>
</dbReference>
<reference evidence="3 4" key="1">
    <citation type="submission" date="2011-06" db="EMBL/GenBank/DDBJ databases">
        <title>The complete genome of Spirochaeta thermophila DSM 6578.</title>
        <authorList>
            <consortium name="US DOE Joint Genome Institute (JGI-PGF)"/>
            <person name="Lucas S."/>
            <person name="Lapidus A."/>
            <person name="Bruce D."/>
            <person name="Goodwin L."/>
            <person name="Pitluck S."/>
            <person name="Peters L."/>
            <person name="Kyrpides N."/>
            <person name="Mavromatis K."/>
            <person name="Ivanova N."/>
            <person name="Mikailova N."/>
            <person name="Pagani I."/>
            <person name="Chertkov O."/>
            <person name="Detter J.C."/>
            <person name="Tapia R."/>
            <person name="Han C."/>
            <person name="Land M."/>
            <person name="Hauser L."/>
            <person name="Markowitz V."/>
            <person name="Cheng J.-F."/>
            <person name="Hugenholtz P."/>
            <person name="Woyke T."/>
            <person name="Wu D."/>
            <person name="Spring S."/>
            <person name="Merkhoffer B."/>
            <person name="Schneider S."/>
            <person name="Klenk H.-P."/>
            <person name="Eisen J.A."/>
        </authorList>
    </citation>
    <scope>NUCLEOTIDE SEQUENCE [LARGE SCALE GENOMIC DNA]</scope>
    <source>
        <strain evidence="4">ATCC 700085 / DSM 6578 / Z-1203</strain>
    </source>
</reference>
<dbReference type="KEGG" id="stq:Spith_1862"/>
<keyword evidence="4" id="KW-1185">Reference proteome</keyword>
<dbReference type="Pfam" id="PF00027">
    <property type="entry name" value="cNMP_binding"/>
    <property type="match status" value="2"/>
</dbReference>
<dbReference type="Proteomes" id="UP000007254">
    <property type="component" value="Chromosome"/>
</dbReference>
<accession>G0GD45</accession>
<sequence>MAEPLQLSLVNFRKGAYIIVEGKQDADYFYIIRSGQVRLARETSVVDDEGGDILGPGDFFGVVATMSRHSHIETAQALTDVSLIAVHRDNYHLLIERNTPVALKIIEKFSRQMRHLDRKLSQLTLKHTIEEYDLEHLFRVGEYYVRQNQYSIAYYAYYQYLKYAPQGRNVEQAKARMEKIKPYARPVFLEPAEGLTRTYPKDTMIFCENMPGEELFVIQKGSVRITKIVNDREVLLAVLKPGDIFGEMALLENKPRSASAIAHEDCTLLVVNKANFERMVSTQPQLIAKLTTLLAERIWFLYKQLANTLLANPVARLYDGMLIHLEKLRVSIRDGSAYTFDFGPRELVNMVGLPQEKGLRAFQEILSSKFIRVLDDRIVVSDVAELEKQAKSYRKIERIERARKGVKTQDAF</sequence>
<dbReference type="PANTHER" id="PTHR24567">
    <property type="entry name" value="CRP FAMILY TRANSCRIPTIONAL REGULATORY PROTEIN"/>
    <property type="match status" value="1"/>
</dbReference>
<dbReference type="CDD" id="cd00038">
    <property type="entry name" value="CAP_ED"/>
    <property type="match status" value="2"/>
</dbReference>
<dbReference type="PANTHER" id="PTHR24567:SF74">
    <property type="entry name" value="HTH-TYPE TRANSCRIPTIONAL REGULATOR ARCR"/>
    <property type="match status" value="1"/>
</dbReference>
<gene>
    <name evidence="3" type="ordered locus">Spith_1862</name>
</gene>
<dbReference type="PROSITE" id="PS50042">
    <property type="entry name" value="CNMP_BINDING_3"/>
    <property type="match status" value="2"/>
</dbReference>
<dbReference type="SMART" id="SM00100">
    <property type="entry name" value="cNMP"/>
    <property type="match status" value="2"/>
</dbReference>
<dbReference type="OrthoDB" id="305756at2"/>
<dbReference type="PROSITE" id="PS50005">
    <property type="entry name" value="TPR"/>
    <property type="match status" value="1"/>
</dbReference>
<dbReference type="InterPro" id="IPR018488">
    <property type="entry name" value="cNMP-bd_CS"/>
</dbReference>
<dbReference type="InterPro" id="IPR019734">
    <property type="entry name" value="TPR_rpt"/>
</dbReference>
<dbReference type="InterPro" id="IPR018490">
    <property type="entry name" value="cNMP-bd_dom_sf"/>
</dbReference>
<dbReference type="InterPro" id="IPR014710">
    <property type="entry name" value="RmlC-like_jellyroll"/>
</dbReference>
<evidence type="ECO:0000256" key="1">
    <source>
        <dbReference type="PROSITE-ProRule" id="PRU00339"/>
    </source>
</evidence>
<feature type="repeat" description="TPR" evidence="1">
    <location>
        <begin position="134"/>
        <end position="167"/>
    </location>
</feature>
<organism evidence="3 4">
    <name type="scientific">Winmispira thermophila (strain ATCC 700085 / DSM 6578 / Z-1203)</name>
    <name type="common">Spirochaeta thermophila</name>
    <dbReference type="NCBI Taxonomy" id="869211"/>
    <lineage>
        <taxon>Bacteria</taxon>
        <taxon>Pseudomonadati</taxon>
        <taxon>Spirochaetota</taxon>
        <taxon>Spirochaetia</taxon>
        <taxon>Winmispirales</taxon>
        <taxon>Winmispiraceae</taxon>
        <taxon>Winmispira</taxon>
    </lineage>
</organism>